<dbReference type="Gene3D" id="3.30.2170.10">
    <property type="entry name" value="archaeoglobus fulgidus dsm 4304 superfamily"/>
    <property type="match status" value="1"/>
</dbReference>
<keyword evidence="6" id="KW-0234">DNA repair</keyword>
<proteinExistence type="inferred from homology"/>
<dbReference type="NCBIfam" id="NF008629">
    <property type="entry name" value="PRK11617.1"/>
    <property type="match status" value="1"/>
</dbReference>
<dbReference type="Proteomes" id="UP000541583">
    <property type="component" value="Unassembled WGS sequence"/>
</dbReference>
<protein>
    <recommendedName>
        <fullName evidence="6">Endonuclease V</fullName>
        <ecNumber evidence="6">3.1.21.7</ecNumber>
    </recommendedName>
    <alternativeName>
        <fullName evidence="6">Deoxyinosine 3'endonuclease</fullName>
    </alternativeName>
    <alternativeName>
        <fullName evidence="6">Deoxyribonuclease V</fullName>
        <shortName evidence="6">DNase V</shortName>
    </alternativeName>
</protein>
<dbReference type="PANTHER" id="PTHR28511">
    <property type="entry name" value="ENDONUCLEASE V"/>
    <property type="match status" value="1"/>
</dbReference>
<evidence type="ECO:0000256" key="2">
    <source>
        <dbReference type="ARBA" id="ARBA00022490"/>
    </source>
</evidence>
<dbReference type="CDD" id="cd06559">
    <property type="entry name" value="Endonuclease_V"/>
    <property type="match status" value="1"/>
</dbReference>
<keyword evidence="4 6" id="KW-0255">Endonuclease</keyword>
<evidence type="ECO:0000256" key="3">
    <source>
        <dbReference type="ARBA" id="ARBA00022722"/>
    </source>
</evidence>
<evidence type="ECO:0000256" key="4">
    <source>
        <dbReference type="ARBA" id="ARBA00022759"/>
    </source>
</evidence>
<accession>A0ABR6PRG1</accession>
<comment type="caution">
    <text evidence="7">The sequence shown here is derived from an EMBL/GenBank/DDBJ whole genome shotgun (WGS) entry which is preliminary data.</text>
</comment>
<reference evidence="7 8" key="1">
    <citation type="submission" date="2020-08" db="EMBL/GenBank/DDBJ databases">
        <title>Genomic Encyclopedia of Type Strains, Phase IV (KMG-V): Genome sequencing to study the core and pangenomes of soil and plant-associated prokaryotes.</title>
        <authorList>
            <person name="Whitman W."/>
        </authorList>
    </citation>
    <scope>NUCLEOTIDE SEQUENCE [LARGE SCALE GENOMIC DNA]</scope>
    <source>
        <strain evidence="7 8">ANJLi2</strain>
    </source>
</reference>
<organism evidence="7 8">
    <name type="scientific">Mucilaginibacter lappiensis</name>
    <dbReference type="NCBI Taxonomy" id="354630"/>
    <lineage>
        <taxon>Bacteria</taxon>
        <taxon>Pseudomonadati</taxon>
        <taxon>Bacteroidota</taxon>
        <taxon>Sphingobacteriia</taxon>
        <taxon>Sphingobacteriales</taxon>
        <taxon>Sphingobacteriaceae</taxon>
        <taxon>Mucilaginibacter</taxon>
    </lineage>
</organism>
<evidence type="ECO:0000256" key="5">
    <source>
        <dbReference type="ARBA" id="ARBA00022801"/>
    </source>
</evidence>
<evidence type="ECO:0000313" key="7">
    <source>
        <dbReference type="EMBL" id="MBB6112358.1"/>
    </source>
</evidence>
<comment type="catalytic activity">
    <reaction evidence="6">
        <text>Endonucleolytic cleavage at apurinic or apyrimidinic sites to products with a 5'-phosphate.</text>
        <dbReference type="EC" id="3.1.21.7"/>
    </reaction>
</comment>
<comment type="function">
    <text evidence="6">DNA repair enzyme involved in the repair of deaminated bases. Selectively cleaves double-stranded DNA at the second phosphodiester bond 3' to a deoxyinosine leaving behind the intact lesion on the nicked DNA.</text>
</comment>
<name>A0ABR6PRG1_9SPHI</name>
<keyword evidence="2 6" id="KW-0963">Cytoplasm</keyword>
<dbReference type="Pfam" id="PF04493">
    <property type="entry name" value="Endonuclease_5"/>
    <property type="match status" value="1"/>
</dbReference>
<dbReference type="EC" id="3.1.21.7" evidence="6"/>
<sequence length="241" mass="27062">MQPSRYENLTAAQAIAYQHELRRQIDLTPLNKPIQTIGGADISFNKYSEVVYAGIVLFNYPELKVIGTATAISKTKFPYISGLLAFREVPALVEAWNKLEIKPDLMVLDGQGIAHERRTGIATHFGLITNTPAIGSAKSRLTGRYDEPGNKPFDQSPMYDNGEVIGIALRSKINCNPIYISPGHRVSMGQSVDIIKNCIRGYRIPEPIRQAHLLVNKIRIEDGDNNNRQINLFDYNHRLPY</sequence>
<evidence type="ECO:0000256" key="1">
    <source>
        <dbReference type="ARBA" id="ARBA00004496"/>
    </source>
</evidence>
<keyword evidence="8" id="KW-1185">Reference proteome</keyword>
<keyword evidence="5 6" id="KW-0378">Hydrolase</keyword>
<keyword evidence="6" id="KW-0479">Metal-binding</keyword>
<dbReference type="PANTHER" id="PTHR28511:SF1">
    <property type="entry name" value="ENDONUCLEASE V"/>
    <property type="match status" value="1"/>
</dbReference>
<comment type="cofactor">
    <cofactor evidence="6">
        <name>Mg(2+)</name>
        <dbReference type="ChEBI" id="CHEBI:18420"/>
    </cofactor>
</comment>
<feature type="site" description="Interaction with target DNA" evidence="6">
    <location>
        <position position="79"/>
    </location>
</feature>
<keyword evidence="3 6" id="KW-0540">Nuclease</keyword>
<gene>
    <name evidence="6" type="primary">nfi</name>
    <name evidence="7" type="ORF">HDF23_005133</name>
</gene>
<dbReference type="GO" id="GO:0043737">
    <property type="term" value="F:deoxyribonuclease V activity"/>
    <property type="evidence" value="ECO:0007669"/>
    <property type="project" value="UniProtKB-EC"/>
</dbReference>
<feature type="binding site" evidence="6">
    <location>
        <position position="109"/>
    </location>
    <ligand>
        <name>Mg(2+)</name>
        <dbReference type="ChEBI" id="CHEBI:18420"/>
    </ligand>
</feature>
<comment type="similarity">
    <text evidence="6">Belongs to the endonuclease V family.</text>
</comment>
<dbReference type="InterPro" id="IPR007581">
    <property type="entry name" value="Endonuclease-V"/>
</dbReference>
<comment type="subcellular location">
    <subcellularLocation>
        <location evidence="1 6">Cytoplasm</location>
    </subcellularLocation>
</comment>
<dbReference type="EMBL" id="JACHCB010000018">
    <property type="protein sequence ID" value="MBB6112358.1"/>
    <property type="molecule type" value="Genomic_DNA"/>
</dbReference>
<keyword evidence="6" id="KW-0227">DNA damage</keyword>
<feature type="binding site" evidence="6">
    <location>
        <position position="41"/>
    </location>
    <ligand>
        <name>Mg(2+)</name>
        <dbReference type="ChEBI" id="CHEBI:18420"/>
    </ligand>
</feature>
<evidence type="ECO:0000313" key="8">
    <source>
        <dbReference type="Proteomes" id="UP000541583"/>
    </source>
</evidence>
<keyword evidence="6" id="KW-0460">Magnesium</keyword>
<evidence type="ECO:0000256" key="6">
    <source>
        <dbReference type="HAMAP-Rule" id="MF_00801"/>
    </source>
</evidence>
<dbReference type="HAMAP" id="MF_00801">
    <property type="entry name" value="Endonuclease_5"/>
    <property type="match status" value="1"/>
</dbReference>
<dbReference type="RefSeq" id="WP_076377793.1">
    <property type="nucleotide sequence ID" value="NZ_FTMG01000018.1"/>
</dbReference>